<gene>
    <name evidence="4" type="ORF">RB614_03255</name>
</gene>
<evidence type="ECO:0000313" key="4">
    <source>
        <dbReference type="EMBL" id="MDQ7903530.1"/>
    </source>
</evidence>
<dbReference type="Gene3D" id="2.180.10.10">
    <property type="entry name" value="RHS repeat-associated core"/>
    <property type="match status" value="2"/>
</dbReference>
<comment type="caution">
    <text evidence="4">The sequence shown here is derived from an EMBL/GenBank/DDBJ whole genome shotgun (WGS) entry which is preliminary data.</text>
</comment>
<dbReference type="InterPro" id="IPR006530">
    <property type="entry name" value="YD"/>
</dbReference>
<name>A0ABU0ZAZ4_9ACTN</name>
<evidence type="ECO:0000313" key="5">
    <source>
        <dbReference type="Proteomes" id="UP001230908"/>
    </source>
</evidence>
<reference evidence="4 5" key="1">
    <citation type="submission" date="2023-08" db="EMBL/GenBank/DDBJ databases">
        <title>Phytohabitans sansha sp. nov., isolated from marine sediment.</title>
        <authorList>
            <person name="Zhao Y."/>
            <person name="Yi K."/>
        </authorList>
    </citation>
    <scope>NUCLEOTIDE SEQUENCE [LARGE SCALE GENOMIC DNA]</scope>
    <source>
        <strain evidence="4 5">ZYX-F-186</strain>
    </source>
</reference>
<sequence>MRLPECALRAPHRRGCAGEPLPTRNDPAAGTVTAEVPMSPSTLIALAAAPSGQAGDLTATSLQASSTWTAGGSSGDFTWSYPMRIPPAPGAVAPTVGLSYSSQSVDGRHAASNNQPSWVGEGFETTTGGFIERRYESCAEDTEGGANNTDETGEQCWATDNATISLAGSSGELIFNATEGRWHLRNDDGTRIQRLTGADNGARNGEYWIVTKPDGTQYWFGKHKLPGWSANKPVTNSTWTAPVFGNHPNEPCNAADFDNSGCTQAWRWNLDYVVDVHGNSASYWYRTETNKYAHDFENNEGVSYIRDGYLDHVEYGTRYNKVTEVDSTFTATAPARVDFAAANRCLSSCATHDEVHWPDTPWDQECTGSTCETYSPTFWSTKRLASITTRIWDGSQYDDVERWTLTHTFPDPGDGTRAGLWLSRLSHQGLVGTAASVPDVEFSHLQLRNRVDVTGDFAAAMRWMRIDEIRYESGGTINVNYYPEDCAAGSRMPSSPASNTLRCYPVRWTPEGYQDPVTDYFHKYVVHTIDEEDHTGGVEPKGSPPVRHTYSYLGDPAWHYSDDDGLIEKNDKTWSGWRGYAKVGVTTGDGGERTYTENTYFRGMHGDRAASGTRNVPVTGTGVPTVNDEDAYAGMARETTVHNGADANGPVVSKQVVEPWRSAPTATRTVNGDLVEARFTGTLATHERTTLDGGRAPRVRSLRNTMDALGMVIAVDDSGDAGTPGDETCAKSTFEPRNRDVWLMNVPHRNESYSVSCTAAANPATLTADDVISDSRISFDGKPYGTAPDRGLATTTEAMVGWTAGTTTYDIISTAEYDSSGRVTASRDALDNLTRTDYLPAESGLVTQTTVTNALNHRVITTVNPAWGLATSTLDANDKRTDLAYDALGRLTHVWLPGRDKNTQTANTTFAYQISNTVPSVVVTSKLNAAARYVTSYTLYDGLLRQRQTQVPSVSGGRLLTDVFYDTAGRKSREHGAYFNSVPPSAQLDTATDRQDVPNQTRTVYDGAGRVIASIFQPNTIERWRTTTAYGGDRTDITPPDGGTATSTITDALGRTVAIRQYEAATPTGAFDATTYTFNRKGKLAKVTDASGNAWTYTYNLRGHQVTATDPDKGTTISTYDDAGRESSATDARGKKLIYGYDALGRRTSVAESGVGTRARWTYDTIAKGYLTQAVRFVGTANYTSRITEYDDAYRPTSQEIVIPATETGLGGTYAFGSDYNVDGSARSQDYPAVADLPLESVQYHYDEITGLATHSSSTYQGAALSYVSATAYNELGQVNQLTLYTGKFSGLGTRVYRYFTHDLATGRLTGVRTDRETISPFTLNNTQYGYDDAGNIEKIDDVAAGDTQCYQYDHLRRMTQAWTPSSGDCAANPTTAGLGGPARYWQAWAYEKNGNRKTQTDYATTPGGADKTTSYHYPADGAERPHALTGTTTTVGSTTTTASYTYDAAGNTLTRPTPSAGTQTLTWDSEDRLATSTDTTGVTTYIYGADGNRLIRRDPTGKTLYLPGQEIRYTTSTGAKTATRYYTFGDMPIASRTGVGLTWLSMDHQGTATTAVDATTQQAILRRQTPFGAPRGSTVTWPNSEGFVGGTADNTGLTHLDAREYDPQVGRFISVDPVQDLNDPQQWNAYVYANNNPITFSDPDGRVLIGDDYGLVKAIPQPDGSSKIVDNRPKPLSPQEKQRVEWIREYYDAEAEAKKKWKAYLKESATGDPADLPQDLYLQYQTVIDKEFCDRVPNCIEAIKYFASIATVVGINTPEVFGPDTPERPGYAKRTESRNLVREAVDRQLAKGWDRLIQENLGPKEQEQYYQEIEDGDFKKSRRWLGTALHNAVADDLEVTHGTRFQTFRSHNPDWLDKKTGVRVELTTRPGFLEHWRRPNPAYRTATYVFYPRPGRLPGRPR</sequence>
<dbReference type="PANTHER" id="PTHR32305:SF17">
    <property type="entry name" value="TRNA NUCLEASE WAPA"/>
    <property type="match status" value="1"/>
</dbReference>
<evidence type="ECO:0000259" key="3">
    <source>
        <dbReference type="Pfam" id="PF25023"/>
    </source>
</evidence>
<accession>A0ABU0ZAZ4</accession>
<proteinExistence type="predicted"/>
<dbReference type="InterPro" id="IPR050708">
    <property type="entry name" value="T6SS_VgrG/RHS"/>
</dbReference>
<evidence type="ECO:0000256" key="1">
    <source>
        <dbReference type="ARBA" id="ARBA00022737"/>
    </source>
</evidence>
<dbReference type="RefSeq" id="WP_308710796.1">
    <property type="nucleotide sequence ID" value="NZ_JAVHUY010000002.1"/>
</dbReference>
<organism evidence="4 5">
    <name type="scientific">Phytohabitans maris</name>
    <dbReference type="NCBI Taxonomy" id="3071409"/>
    <lineage>
        <taxon>Bacteria</taxon>
        <taxon>Bacillati</taxon>
        <taxon>Actinomycetota</taxon>
        <taxon>Actinomycetes</taxon>
        <taxon>Micromonosporales</taxon>
        <taxon>Micromonosporaceae</taxon>
    </lineage>
</organism>
<dbReference type="PANTHER" id="PTHR32305">
    <property type="match status" value="1"/>
</dbReference>
<dbReference type="Proteomes" id="UP001230908">
    <property type="component" value="Unassembled WGS sequence"/>
</dbReference>
<feature type="region of interest" description="Disordered" evidence="2">
    <location>
        <begin position="975"/>
        <end position="994"/>
    </location>
</feature>
<dbReference type="InterPro" id="IPR031325">
    <property type="entry name" value="RHS_repeat"/>
</dbReference>
<dbReference type="Pfam" id="PF05593">
    <property type="entry name" value="RHS_repeat"/>
    <property type="match status" value="2"/>
</dbReference>
<dbReference type="NCBIfam" id="TIGR03696">
    <property type="entry name" value="Rhs_assc_core"/>
    <property type="match status" value="1"/>
</dbReference>
<dbReference type="NCBIfam" id="TIGR01643">
    <property type="entry name" value="YD_repeat_2x"/>
    <property type="match status" value="2"/>
</dbReference>
<protein>
    <submittedName>
        <fullName evidence="4">RHS repeat-associated core domain-containing protein</fullName>
    </submittedName>
</protein>
<dbReference type="InterPro" id="IPR022385">
    <property type="entry name" value="Rhs_assc_core"/>
</dbReference>
<dbReference type="Pfam" id="PF25023">
    <property type="entry name" value="TEN_YD-shell"/>
    <property type="match status" value="1"/>
</dbReference>
<feature type="domain" description="Teneurin-like YD-shell" evidence="3">
    <location>
        <begin position="1440"/>
        <end position="1639"/>
    </location>
</feature>
<dbReference type="EMBL" id="JAVHUY010000002">
    <property type="protein sequence ID" value="MDQ7903530.1"/>
    <property type="molecule type" value="Genomic_DNA"/>
</dbReference>
<keyword evidence="5" id="KW-1185">Reference proteome</keyword>
<evidence type="ECO:0000256" key="2">
    <source>
        <dbReference type="SAM" id="MobiDB-lite"/>
    </source>
</evidence>
<dbReference type="InterPro" id="IPR056823">
    <property type="entry name" value="TEN-like_YD-shell"/>
</dbReference>
<keyword evidence="1" id="KW-0677">Repeat</keyword>